<dbReference type="InterPro" id="IPR003598">
    <property type="entry name" value="Ig_sub2"/>
</dbReference>
<keyword evidence="4" id="KW-0393">Immunoglobulin domain</keyword>
<name>A0A7M5X190_9CNID</name>
<dbReference type="SMART" id="SM00409">
    <property type="entry name" value="IG"/>
    <property type="match status" value="3"/>
</dbReference>
<sequence>MMSVYKIGFIVALTTCFVFGSTEASKQKFVVHGNTISRNRQEVDAKPYSLNPSFKKPSYMRHITARKHIPATDVILPCMATGVKPITYSWRFNGKPLSKRKRLKFTDDSSILKIRRIRNSEVGIYTCIAKNAYGSLSFDFKIRIKEIQKEPMFYDLPTMQRKQMDIRPTKTSIKMECKAFSSAPVHYVWLKNGKPFKHIKPPATNVLLKKIKAVPQQTGDLSINYLKVNDGGLYTCIAFNKYGNASFTYELRILRRRMGGPPKVIPYTRPQIINTTVGQNVSMDCLEIISGTLPHVQWFHLSNPTDNSLLPTIPKNMNWLDINNPKNGFKSKYIPARKYESFKIKDLHPKTKNEYVYDNTDPYGLRLNLNRVRKEDTGVYVCYVSNSEGSDYTQFYLIVNDDVISNAR</sequence>
<dbReference type="SUPFAM" id="SSF48726">
    <property type="entry name" value="Immunoglobulin"/>
    <property type="match status" value="3"/>
</dbReference>
<keyword evidence="1 5" id="KW-0732">Signal</keyword>
<evidence type="ECO:0000256" key="1">
    <source>
        <dbReference type="ARBA" id="ARBA00022729"/>
    </source>
</evidence>
<dbReference type="CDD" id="cd00096">
    <property type="entry name" value="Ig"/>
    <property type="match status" value="2"/>
</dbReference>
<dbReference type="InterPro" id="IPR013151">
    <property type="entry name" value="Immunoglobulin_dom"/>
</dbReference>
<dbReference type="Pfam" id="PF13927">
    <property type="entry name" value="Ig_3"/>
    <property type="match status" value="1"/>
</dbReference>
<evidence type="ECO:0000256" key="3">
    <source>
        <dbReference type="ARBA" id="ARBA00023157"/>
    </source>
</evidence>
<dbReference type="Proteomes" id="UP000594262">
    <property type="component" value="Unplaced"/>
</dbReference>
<evidence type="ECO:0000256" key="2">
    <source>
        <dbReference type="ARBA" id="ARBA00022737"/>
    </source>
</evidence>
<feature type="signal peptide" evidence="5">
    <location>
        <begin position="1"/>
        <end position="24"/>
    </location>
</feature>
<dbReference type="OrthoDB" id="6019866at2759"/>
<feature type="domain" description="Ig-like" evidence="6">
    <location>
        <begin position="151"/>
        <end position="252"/>
    </location>
</feature>
<dbReference type="InterPro" id="IPR007110">
    <property type="entry name" value="Ig-like_dom"/>
</dbReference>
<feature type="chain" id="PRO_5029676210" description="Ig-like domain-containing protein" evidence="5">
    <location>
        <begin position="25"/>
        <end position="408"/>
    </location>
</feature>
<evidence type="ECO:0000259" key="6">
    <source>
        <dbReference type="PROSITE" id="PS50835"/>
    </source>
</evidence>
<dbReference type="GeneID" id="136806128"/>
<dbReference type="InterPro" id="IPR036179">
    <property type="entry name" value="Ig-like_dom_sf"/>
</dbReference>
<protein>
    <recommendedName>
        <fullName evidence="6">Ig-like domain-containing protein</fullName>
    </recommendedName>
</protein>
<evidence type="ECO:0000256" key="4">
    <source>
        <dbReference type="ARBA" id="ARBA00023319"/>
    </source>
</evidence>
<dbReference type="SMART" id="SM00408">
    <property type="entry name" value="IGc2"/>
    <property type="match status" value="3"/>
</dbReference>
<evidence type="ECO:0000313" key="7">
    <source>
        <dbReference type="EnsemblMetazoa" id="CLYHEMP016074.1"/>
    </source>
</evidence>
<proteinExistence type="predicted"/>
<accession>A0A7M5X190</accession>
<keyword evidence="8" id="KW-1185">Reference proteome</keyword>
<keyword evidence="3" id="KW-1015">Disulfide bond</keyword>
<dbReference type="Gene3D" id="2.60.40.10">
    <property type="entry name" value="Immunoglobulins"/>
    <property type="match status" value="3"/>
</dbReference>
<evidence type="ECO:0000256" key="5">
    <source>
        <dbReference type="SAM" id="SignalP"/>
    </source>
</evidence>
<dbReference type="AlphaFoldDB" id="A0A7M5X190"/>
<dbReference type="Pfam" id="PF00047">
    <property type="entry name" value="ig"/>
    <property type="match status" value="1"/>
</dbReference>
<dbReference type="PROSITE" id="PS50835">
    <property type="entry name" value="IG_LIKE"/>
    <property type="match status" value="3"/>
</dbReference>
<dbReference type="InterPro" id="IPR013098">
    <property type="entry name" value="Ig_I-set"/>
</dbReference>
<feature type="domain" description="Ig-like" evidence="6">
    <location>
        <begin position="57"/>
        <end position="143"/>
    </location>
</feature>
<dbReference type="PANTHER" id="PTHR12231">
    <property type="entry name" value="CTX-RELATED TYPE I TRANSMEMBRANE PROTEIN"/>
    <property type="match status" value="1"/>
</dbReference>
<keyword evidence="2" id="KW-0677">Repeat</keyword>
<dbReference type="RefSeq" id="XP_066918796.1">
    <property type="nucleotide sequence ID" value="XM_067062695.1"/>
</dbReference>
<dbReference type="InterPro" id="IPR051170">
    <property type="entry name" value="Neural/epithelial_adhesion"/>
</dbReference>
<organism evidence="7 8">
    <name type="scientific">Clytia hemisphaerica</name>
    <dbReference type="NCBI Taxonomy" id="252671"/>
    <lineage>
        <taxon>Eukaryota</taxon>
        <taxon>Metazoa</taxon>
        <taxon>Cnidaria</taxon>
        <taxon>Hydrozoa</taxon>
        <taxon>Hydroidolina</taxon>
        <taxon>Leptothecata</taxon>
        <taxon>Obeliida</taxon>
        <taxon>Clytiidae</taxon>
        <taxon>Clytia</taxon>
    </lineage>
</organism>
<reference evidence="7" key="1">
    <citation type="submission" date="2021-01" db="UniProtKB">
        <authorList>
            <consortium name="EnsemblMetazoa"/>
        </authorList>
    </citation>
    <scope>IDENTIFICATION</scope>
</reference>
<evidence type="ECO:0000313" key="8">
    <source>
        <dbReference type="Proteomes" id="UP000594262"/>
    </source>
</evidence>
<dbReference type="PANTHER" id="PTHR12231:SF253">
    <property type="entry name" value="DPR-INTERACTING PROTEIN ETA, ISOFORM B-RELATED"/>
    <property type="match status" value="1"/>
</dbReference>
<dbReference type="EnsemblMetazoa" id="CLYHEMT016074.1">
    <property type="protein sequence ID" value="CLYHEMP016074.1"/>
    <property type="gene ID" value="CLYHEMG016074"/>
</dbReference>
<feature type="domain" description="Ig-like" evidence="6">
    <location>
        <begin position="262"/>
        <end position="393"/>
    </location>
</feature>
<dbReference type="Pfam" id="PF07679">
    <property type="entry name" value="I-set"/>
    <property type="match status" value="1"/>
</dbReference>
<dbReference type="InterPro" id="IPR013783">
    <property type="entry name" value="Ig-like_fold"/>
</dbReference>
<dbReference type="InterPro" id="IPR003599">
    <property type="entry name" value="Ig_sub"/>
</dbReference>